<feature type="domain" description="Pyridoxamine 5'-phosphate oxidase N-terminal" evidence="1">
    <location>
        <begin position="11"/>
        <end position="134"/>
    </location>
</feature>
<dbReference type="InterPro" id="IPR012349">
    <property type="entry name" value="Split_barrel_FMN-bd"/>
</dbReference>
<dbReference type="SUPFAM" id="SSF50475">
    <property type="entry name" value="FMN-binding split barrel"/>
    <property type="match status" value="1"/>
</dbReference>
<keyword evidence="3" id="KW-1185">Reference proteome</keyword>
<protein>
    <submittedName>
        <fullName evidence="2">Pyridoxamine 5'-phosphate oxidase family protein</fullName>
    </submittedName>
</protein>
<sequence>MHDLPDWAAVLLEEMKVAHLGLLDDAGHPRVQPITFARVEDLIVSAVDDKPKRRPGELPVRLRRLRRHPRVALTVDRYDDDWTHLAWVQLLGDVTIAPIDAPALEALQRRYPVYLERPPNGPLLKLRPERVLSWRSAG</sequence>
<dbReference type="RefSeq" id="WP_270045844.1">
    <property type="nucleotide sequence ID" value="NZ_JAPDOD010000069.1"/>
</dbReference>
<evidence type="ECO:0000313" key="2">
    <source>
        <dbReference type="EMBL" id="MDA0166586.1"/>
    </source>
</evidence>
<accession>A0A9X3N3H8</accession>
<organism evidence="2 3">
    <name type="scientific">Solirubrobacter ginsenosidimutans</name>
    <dbReference type="NCBI Taxonomy" id="490573"/>
    <lineage>
        <taxon>Bacteria</taxon>
        <taxon>Bacillati</taxon>
        <taxon>Actinomycetota</taxon>
        <taxon>Thermoleophilia</taxon>
        <taxon>Solirubrobacterales</taxon>
        <taxon>Solirubrobacteraceae</taxon>
        <taxon>Solirubrobacter</taxon>
    </lineage>
</organism>
<gene>
    <name evidence="2" type="ORF">OM076_40360</name>
</gene>
<name>A0A9X3N3H8_9ACTN</name>
<comment type="caution">
    <text evidence="2">The sequence shown here is derived from an EMBL/GenBank/DDBJ whole genome shotgun (WGS) entry which is preliminary data.</text>
</comment>
<reference evidence="2" key="1">
    <citation type="submission" date="2022-10" db="EMBL/GenBank/DDBJ databases">
        <title>The WGS of Solirubrobacter ginsenosidimutans DSM 21036.</title>
        <authorList>
            <person name="Jiang Z."/>
        </authorList>
    </citation>
    <scope>NUCLEOTIDE SEQUENCE</scope>
    <source>
        <strain evidence="2">DSM 21036</strain>
    </source>
</reference>
<evidence type="ECO:0000313" key="3">
    <source>
        <dbReference type="Proteomes" id="UP001149140"/>
    </source>
</evidence>
<evidence type="ECO:0000259" key="1">
    <source>
        <dbReference type="Pfam" id="PF01243"/>
    </source>
</evidence>
<dbReference type="InterPro" id="IPR011576">
    <property type="entry name" value="Pyridox_Oxase_N"/>
</dbReference>
<proteinExistence type="predicted"/>
<dbReference type="AlphaFoldDB" id="A0A9X3N3H8"/>
<dbReference type="Pfam" id="PF01243">
    <property type="entry name" value="PNPOx_N"/>
    <property type="match status" value="1"/>
</dbReference>
<dbReference type="Proteomes" id="UP001149140">
    <property type="component" value="Unassembled WGS sequence"/>
</dbReference>
<dbReference type="Gene3D" id="2.30.110.10">
    <property type="entry name" value="Electron Transport, Fmn-binding Protein, Chain A"/>
    <property type="match status" value="1"/>
</dbReference>
<dbReference type="EMBL" id="JAPDOD010000069">
    <property type="protein sequence ID" value="MDA0166586.1"/>
    <property type="molecule type" value="Genomic_DNA"/>
</dbReference>